<sequence length="489" mass="54693">MKKVKCGLFLLCLFVFNGLLGQTTLTLDSCRAMALNHNKEIAVSRERMLQAEDNRKAAFTQFLPNFNAVGAYLFNSKNISLLSQDALLPVGSMAADGSFTVRLDQMVTNEIGIPVDANGNMFNPITNPEKIQFKDYALLPKEAMEFDMQNVFVAGIGFTQPIFMGGKILELYRIAGKLEDLANLENENAKINLLIQVDQAYWQVVSLQNKYELAKEYMVLLQKTSENVDALFEEGFATKAEQLKVKVKLNEAEMALTKAENGLSLSKMLLNQICGMPLDNDFTIETEVESDLTEIDLQGNTASMVLQRPEAKMLQAKVDLSKSEVNIARSRFMPNIVASGNYIVSNPNVFNGFENKFDGFFSVGVGVTIPIFHWGDRTHTLSAAKHSHNIAKIEQENAMEKMQLQANMMQFKRNEAFKQAIMTENNLKNAQENLLHAELSYEEGVISISDLMEAQTAWVSAKSENIDAKINTMLSKLYLEQSLGNIKIK</sequence>
<name>A0A9D1UHR2_9BACT</name>
<dbReference type="InterPro" id="IPR003423">
    <property type="entry name" value="OMP_efflux"/>
</dbReference>
<evidence type="ECO:0000256" key="3">
    <source>
        <dbReference type="ARBA" id="ARBA00022448"/>
    </source>
</evidence>
<keyword evidence="8" id="KW-0732">Signal</keyword>
<evidence type="ECO:0000256" key="7">
    <source>
        <dbReference type="ARBA" id="ARBA00023237"/>
    </source>
</evidence>
<dbReference type="AlphaFoldDB" id="A0A9D1UHR2"/>
<reference evidence="9" key="2">
    <citation type="submission" date="2021-04" db="EMBL/GenBank/DDBJ databases">
        <authorList>
            <person name="Gilroy R."/>
        </authorList>
    </citation>
    <scope>NUCLEOTIDE SEQUENCE</scope>
    <source>
        <strain evidence="9">Gambia16-930</strain>
    </source>
</reference>
<evidence type="ECO:0000256" key="4">
    <source>
        <dbReference type="ARBA" id="ARBA00022452"/>
    </source>
</evidence>
<protein>
    <submittedName>
        <fullName evidence="9">TolC family protein</fullName>
    </submittedName>
</protein>
<proteinExistence type="inferred from homology"/>
<dbReference type="GO" id="GO:0015288">
    <property type="term" value="F:porin activity"/>
    <property type="evidence" value="ECO:0007669"/>
    <property type="project" value="TreeGrafter"/>
</dbReference>
<keyword evidence="5" id="KW-0812">Transmembrane</keyword>
<organism evidence="9 10">
    <name type="scientific">Candidatus Onthomorpha intestinigallinarum</name>
    <dbReference type="NCBI Taxonomy" id="2840880"/>
    <lineage>
        <taxon>Bacteria</taxon>
        <taxon>Pseudomonadati</taxon>
        <taxon>Bacteroidota</taxon>
        <taxon>Bacteroidia</taxon>
        <taxon>Bacteroidales</taxon>
        <taxon>Candidatus Onthomorpha</taxon>
    </lineage>
</organism>
<evidence type="ECO:0000256" key="2">
    <source>
        <dbReference type="ARBA" id="ARBA00007613"/>
    </source>
</evidence>
<dbReference type="Gene3D" id="1.20.1600.10">
    <property type="entry name" value="Outer membrane efflux proteins (OEP)"/>
    <property type="match status" value="1"/>
</dbReference>
<dbReference type="GO" id="GO:0009279">
    <property type="term" value="C:cell outer membrane"/>
    <property type="evidence" value="ECO:0007669"/>
    <property type="project" value="UniProtKB-SubCell"/>
</dbReference>
<keyword evidence="6" id="KW-0472">Membrane</keyword>
<evidence type="ECO:0000256" key="1">
    <source>
        <dbReference type="ARBA" id="ARBA00004442"/>
    </source>
</evidence>
<evidence type="ECO:0000256" key="8">
    <source>
        <dbReference type="SAM" id="SignalP"/>
    </source>
</evidence>
<dbReference type="SUPFAM" id="SSF56954">
    <property type="entry name" value="Outer membrane efflux proteins (OEP)"/>
    <property type="match status" value="1"/>
</dbReference>
<comment type="subcellular location">
    <subcellularLocation>
        <location evidence="1">Cell outer membrane</location>
    </subcellularLocation>
</comment>
<dbReference type="GO" id="GO:0015562">
    <property type="term" value="F:efflux transmembrane transporter activity"/>
    <property type="evidence" value="ECO:0007669"/>
    <property type="project" value="InterPro"/>
</dbReference>
<reference evidence="9" key="1">
    <citation type="journal article" date="2021" name="PeerJ">
        <title>Extensive microbial diversity within the chicken gut microbiome revealed by metagenomics and culture.</title>
        <authorList>
            <person name="Gilroy R."/>
            <person name="Ravi A."/>
            <person name="Getino M."/>
            <person name="Pursley I."/>
            <person name="Horton D.L."/>
            <person name="Alikhan N.F."/>
            <person name="Baker D."/>
            <person name="Gharbi K."/>
            <person name="Hall N."/>
            <person name="Watson M."/>
            <person name="Adriaenssens E.M."/>
            <person name="Foster-Nyarko E."/>
            <person name="Jarju S."/>
            <person name="Secka A."/>
            <person name="Antonio M."/>
            <person name="Oren A."/>
            <person name="Chaudhuri R.R."/>
            <person name="La Ragione R."/>
            <person name="Hildebrand F."/>
            <person name="Pallen M.J."/>
        </authorList>
    </citation>
    <scope>NUCLEOTIDE SEQUENCE</scope>
    <source>
        <strain evidence="9">Gambia16-930</strain>
    </source>
</reference>
<dbReference type="Pfam" id="PF02321">
    <property type="entry name" value="OEP"/>
    <property type="match status" value="2"/>
</dbReference>
<evidence type="ECO:0000313" key="10">
    <source>
        <dbReference type="Proteomes" id="UP000824267"/>
    </source>
</evidence>
<evidence type="ECO:0000256" key="5">
    <source>
        <dbReference type="ARBA" id="ARBA00022692"/>
    </source>
</evidence>
<comment type="similarity">
    <text evidence="2">Belongs to the outer membrane factor (OMF) (TC 1.B.17) family.</text>
</comment>
<evidence type="ECO:0000256" key="6">
    <source>
        <dbReference type="ARBA" id="ARBA00023136"/>
    </source>
</evidence>
<dbReference type="PANTHER" id="PTHR30026">
    <property type="entry name" value="OUTER MEMBRANE PROTEIN TOLC"/>
    <property type="match status" value="1"/>
</dbReference>
<feature type="signal peptide" evidence="8">
    <location>
        <begin position="1"/>
        <end position="21"/>
    </location>
</feature>
<dbReference type="Proteomes" id="UP000824267">
    <property type="component" value="Unassembled WGS sequence"/>
</dbReference>
<dbReference type="InterPro" id="IPR051906">
    <property type="entry name" value="TolC-like"/>
</dbReference>
<comment type="caution">
    <text evidence="9">The sequence shown here is derived from an EMBL/GenBank/DDBJ whole genome shotgun (WGS) entry which is preliminary data.</text>
</comment>
<dbReference type="GO" id="GO:1990281">
    <property type="term" value="C:efflux pump complex"/>
    <property type="evidence" value="ECO:0007669"/>
    <property type="project" value="TreeGrafter"/>
</dbReference>
<keyword evidence="7" id="KW-0998">Cell outer membrane</keyword>
<evidence type="ECO:0000313" key="9">
    <source>
        <dbReference type="EMBL" id="HIW87823.1"/>
    </source>
</evidence>
<feature type="chain" id="PRO_5039149759" evidence="8">
    <location>
        <begin position="22"/>
        <end position="489"/>
    </location>
</feature>
<keyword evidence="4" id="KW-1134">Transmembrane beta strand</keyword>
<dbReference type="EMBL" id="DXGG01000191">
    <property type="protein sequence ID" value="HIW87823.1"/>
    <property type="molecule type" value="Genomic_DNA"/>
</dbReference>
<gene>
    <name evidence="9" type="ORF">IAC47_06080</name>
</gene>
<dbReference type="PANTHER" id="PTHR30026:SF20">
    <property type="entry name" value="OUTER MEMBRANE PROTEIN TOLC"/>
    <property type="match status" value="1"/>
</dbReference>
<accession>A0A9D1UHR2</accession>
<keyword evidence="3" id="KW-0813">Transport</keyword>